<feature type="compositionally biased region" description="Polar residues" evidence="1">
    <location>
        <begin position="27"/>
        <end position="39"/>
    </location>
</feature>
<gene>
    <name evidence="2" type="ORF">SLEP1_g50297</name>
</gene>
<organism evidence="2 3">
    <name type="scientific">Rubroshorea leprosula</name>
    <dbReference type="NCBI Taxonomy" id="152421"/>
    <lineage>
        <taxon>Eukaryota</taxon>
        <taxon>Viridiplantae</taxon>
        <taxon>Streptophyta</taxon>
        <taxon>Embryophyta</taxon>
        <taxon>Tracheophyta</taxon>
        <taxon>Spermatophyta</taxon>
        <taxon>Magnoliopsida</taxon>
        <taxon>eudicotyledons</taxon>
        <taxon>Gunneridae</taxon>
        <taxon>Pentapetalae</taxon>
        <taxon>rosids</taxon>
        <taxon>malvids</taxon>
        <taxon>Malvales</taxon>
        <taxon>Dipterocarpaceae</taxon>
        <taxon>Rubroshorea</taxon>
    </lineage>
</organism>
<name>A0AAV5LZJ1_9ROSI</name>
<feature type="compositionally biased region" description="Low complexity" evidence="1">
    <location>
        <begin position="16"/>
        <end position="26"/>
    </location>
</feature>
<keyword evidence="3" id="KW-1185">Reference proteome</keyword>
<evidence type="ECO:0000313" key="3">
    <source>
        <dbReference type="Proteomes" id="UP001054252"/>
    </source>
</evidence>
<feature type="region of interest" description="Disordered" evidence="1">
    <location>
        <begin position="1"/>
        <end position="57"/>
    </location>
</feature>
<dbReference type="AlphaFoldDB" id="A0AAV5LZJ1"/>
<comment type="caution">
    <text evidence="2">The sequence shown here is derived from an EMBL/GenBank/DDBJ whole genome shotgun (WGS) entry which is preliminary data.</text>
</comment>
<reference evidence="2 3" key="1">
    <citation type="journal article" date="2021" name="Commun. Biol.">
        <title>The genome of Shorea leprosula (Dipterocarpaceae) highlights the ecological relevance of drought in aseasonal tropical rainforests.</title>
        <authorList>
            <person name="Ng K.K.S."/>
            <person name="Kobayashi M.J."/>
            <person name="Fawcett J.A."/>
            <person name="Hatakeyama M."/>
            <person name="Paape T."/>
            <person name="Ng C.H."/>
            <person name="Ang C.C."/>
            <person name="Tnah L.H."/>
            <person name="Lee C.T."/>
            <person name="Nishiyama T."/>
            <person name="Sese J."/>
            <person name="O'Brien M.J."/>
            <person name="Copetti D."/>
            <person name="Mohd Noor M.I."/>
            <person name="Ong R.C."/>
            <person name="Putra M."/>
            <person name="Sireger I.Z."/>
            <person name="Indrioko S."/>
            <person name="Kosugi Y."/>
            <person name="Izuno A."/>
            <person name="Isagi Y."/>
            <person name="Lee S.L."/>
            <person name="Shimizu K.K."/>
        </authorList>
    </citation>
    <scope>NUCLEOTIDE SEQUENCE [LARGE SCALE GENOMIC DNA]</scope>
    <source>
        <strain evidence="2">214</strain>
    </source>
</reference>
<evidence type="ECO:0000313" key="2">
    <source>
        <dbReference type="EMBL" id="GKV42950.1"/>
    </source>
</evidence>
<dbReference type="EMBL" id="BPVZ01000163">
    <property type="protein sequence ID" value="GKV42950.1"/>
    <property type="molecule type" value="Genomic_DNA"/>
</dbReference>
<accession>A0AAV5LZJ1</accession>
<protein>
    <submittedName>
        <fullName evidence="2">Uncharacterized protein</fullName>
    </submittedName>
</protein>
<sequence length="57" mass="5659">MAKEVEVGGSGGGSGMMVATASGGSSHISRGSFESNPQGYFSGLHGSGKSSKQNYCD</sequence>
<dbReference type="Proteomes" id="UP001054252">
    <property type="component" value="Unassembled WGS sequence"/>
</dbReference>
<proteinExistence type="predicted"/>
<feature type="compositionally biased region" description="Polar residues" evidence="1">
    <location>
        <begin position="48"/>
        <end position="57"/>
    </location>
</feature>
<evidence type="ECO:0000256" key="1">
    <source>
        <dbReference type="SAM" id="MobiDB-lite"/>
    </source>
</evidence>